<keyword evidence="2" id="KW-1185">Reference proteome</keyword>
<organism evidence="1 2">
    <name type="scientific">Vibrio ordalii FS-238</name>
    <dbReference type="NCBI Taxonomy" id="617133"/>
    <lineage>
        <taxon>Bacteria</taxon>
        <taxon>Pseudomonadati</taxon>
        <taxon>Pseudomonadota</taxon>
        <taxon>Gammaproteobacteria</taxon>
        <taxon>Vibrionales</taxon>
        <taxon>Vibrionaceae</taxon>
        <taxon>Vibrio</taxon>
    </lineage>
</organism>
<protein>
    <submittedName>
        <fullName evidence="1">Uncharacterized protein</fullName>
    </submittedName>
</protein>
<accession>A0A853R4E3</accession>
<comment type="caution">
    <text evidence="1">The sequence shown here is derived from an EMBL/GenBank/DDBJ whole genome shotgun (WGS) entry which is preliminary data.</text>
</comment>
<reference evidence="1 2" key="1">
    <citation type="journal article" date="2012" name="Science">
        <title>Ecological populations of bacteria act as socially cohesive units of antibiotic production and resistance.</title>
        <authorList>
            <person name="Cordero O.X."/>
            <person name="Wildschutte H."/>
            <person name="Kirkup B."/>
            <person name="Proehl S."/>
            <person name="Ngo L."/>
            <person name="Hussain F."/>
            <person name="Le Roux F."/>
            <person name="Mincer T."/>
            <person name="Polz M.F."/>
        </authorList>
    </citation>
    <scope>NUCLEOTIDE SEQUENCE [LARGE SCALE GENOMIC DNA]</scope>
    <source>
        <strain evidence="1 2">FS-238</strain>
    </source>
</reference>
<name>A0A853R4E3_9VIBR</name>
<evidence type="ECO:0000313" key="1">
    <source>
        <dbReference type="EMBL" id="OEE41499.1"/>
    </source>
</evidence>
<sequence length="86" mass="10045">MVTVIHSKDFNVPRIFPASKNSKDFLLKGFPTFYSSENEYILPVNLWLNYLQHTSGQLQLATVLEFSQYNIVLIHWELGHRYTDVA</sequence>
<proteinExistence type="predicted"/>
<dbReference type="AlphaFoldDB" id="A0A853R4E3"/>
<dbReference type="Proteomes" id="UP000094808">
    <property type="component" value="Unassembled WGS sequence"/>
</dbReference>
<dbReference type="EMBL" id="AJYS02000034">
    <property type="protein sequence ID" value="OEE41499.1"/>
    <property type="molecule type" value="Genomic_DNA"/>
</dbReference>
<evidence type="ECO:0000313" key="2">
    <source>
        <dbReference type="Proteomes" id="UP000094808"/>
    </source>
</evidence>
<gene>
    <name evidence="1" type="ORF">A1QS_13360</name>
</gene>